<dbReference type="AlphaFoldDB" id="A0A5N6PIQ7"/>
<proteinExistence type="predicted"/>
<dbReference type="Proteomes" id="UP000326396">
    <property type="component" value="Linkage Group LG12"/>
</dbReference>
<evidence type="ECO:0000313" key="3">
    <source>
        <dbReference type="Proteomes" id="UP000326396"/>
    </source>
</evidence>
<evidence type="ECO:0000256" key="1">
    <source>
        <dbReference type="SAM" id="MobiDB-lite"/>
    </source>
</evidence>
<reference evidence="2 3" key="1">
    <citation type="submission" date="2019-05" db="EMBL/GenBank/DDBJ databases">
        <title>Mikania micrantha, genome provides insights into the molecular mechanism of rapid growth.</title>
        <authorList>
            <person name="Liu B."/>
        </authorList>
    </citation>
    <scope>NUCLEOTIDE SEQUENCE [LARGE SCALE GENOMIC DNA]</scope>
    <source>
        <strain evidence="2">NLD-2019</strain>
        <tissue evidence="2">Leaf</tissue>
    </source>
</reference>
<dbReference type="EMBL" id="SZYD01000004">
    <property type="protein sequence ID" value="KAD6454594.1"/>
    <property type="molecule type" value="Genomic_DNA"/>
</dbReference>
<organism evidence="2 3">
    <name type="scientific">Mikania micrantha</name>
    <name type="common">bitter vine</name>
    <dbReference type="NCBI Taxonomy" id="192012"/>
    <lineage>
        <taxon>Eukaryota</taxon>
        <taxon>Viridiplantae</taxon>
        <taxon>Streptophyta</taxon>
        <taxon>Embryophyta</taxon>
        <taxon>Tracheophyta</taxon>
        <taxon>Spermatophyta</taxon>
        <taxon>Magnoliopsida</taxon>
        <taxon>eudicotyledons</taxon>
        <taxon>Gunneridae</taxon>
        <taxon>Pentapetalae</taxon>
        <taxon>asterids</taxon>
        <taxon>campanulids</taxon>
        <taxon>Asterales</taxon>
        <taxon>Asteraceae</taxon>
        <taxon>Asteroideae</taxon>
        <taxon>Heliantheae alliance</taxon>
        <taxon>Eupatorieae</taxon>
        <taxon>Mikania</taxon>
    </lineage>
</organism>
<feature type="compositionally biased region" description="Basic and acidic residues" evidence="1">
    <location>
        <begin position="189"/>
        <end position="209"/>
    </location>
</feature>
<evidence type="ECO:0000313" key="2">
    <source>
        <dbReference type="EMBL" id="KAD6454594.1"/>
    </source>
</evidence>
<name>A0A5N6PIQ7_9ASTR</name>
<feature type="compositionally biased region" description="Basic and acidic residues" evidence="1">
    <location>
        <begin position="92"/>
        <end position="129"/>
    </location>
</feature>
<sequence length="224" mass="24390">MENSGVNDEAVSLELPAPAGWKKMFLEFRPCFGQVLRNSEMYVPISEAKKKYRMKKKPIRMKIISEKVKSTPPTSETEPVTKRARKSSSSNKAKEVITDINDEMKEADGTQIPKETKGNEPEKDGEEGKPIQGGEIPKVPLSDGQNDQGETTHEQENTDKANGEEGKPIQEVNGEKIDVGEGETVDATEAEKDGGDEGQKGDFDGVSGKKVEATVVNGCHAEGQ</sequence>
<comment type="caution">
    <text evidence="2">The sequence shown here is derived from an EMBL/GenBank/DDBJ whole genome shotgun (WGS) entry which is preliminary data.</text>
</comment>
<accession>A0A5N6PIQ7</accession>
<feature type="compositionally biased region" description="Basic and acidic residues" evidence="1">
    <location>
        <begin position="150"/>
        <end position="179"/>
    </location>
</feature>
<gene>
    <name evidence="2" type="ORF">E3N88_09300</name>
</gene>
<protein>
    <submittedName>
        <fullName evidence="2">Uncharacterized protein</fullName>
    </submittedName>
</protein>
<dbReference type="PANTHER" id="PTHR33729:SF20">
    <property type="entry name" value="DNA-BINDING DOMAIN-CONTAINING PROTEIN-RELATED"/>
    <property type="match status" value="1"/>
</dbReference>
<feature type="region of interest" description="Disordered" evidence="1">
    <location>
        <begin position="63"/>
        <end position="209"/>
    </location>
</feature>
<keyword evidence="3" id="KW-1185">Reference proteome</keyword>
<dbReference type="PANTHER" id="PTHR33729">
    <property type="entry name" value="METHYL-CPG BINDING DOMAIN CONTAINING PROTEIN, EXPRESSED"/>
    <property type="match status" value="1"/>
</dbReference>
<dbReference type="InterPro" id="IPR039622">
    <property type="entry name" value="MBD10/11"/>
</dbReference>